<dbReference type="EC" id="3.1.1.77" evidence="1"/>
<dbReference type="GO" id="GO:0050528">
    <property type="term" value="F:acyloxyacyl hydrolase activity"/>
    <property type="evidence" value="ECO:0007669"/>
    <property type="project" value="UniProtKB-EC"/>
</dbReference>
<comment type="subcellular location">
    <subcellularLocation>
        <location evidence="1">Cell outer membrane</location>
        <topology evidence="1">Multi-pass membrane protein</topology>
    </subcellularLocation>
</comment>
<dbReference type="AlphaFoldDB" id="A0A916NFK7"/>
<evidence type="ECO:0000313" key="4">
    <source>
        <dbReference type="Proteomes" id="UP000672934"/>
    </source>
</evidence>
<dbReference type="PIRSF" id="PIRSF029681">
    <property type="entry name" value="PagL"/>
    <property type="match status" value="1"/>
</dbReference>
<evidence type="ECO:0000313" key="3">
    <source>
        <dbReference type="EMBL" id="CAG2154816.1"/>
    </source>
</evidence>
<comment type="catalytic activity">
    <reaction evidence="1">
        <text>a 3-(acyloxy)acyl derivative of bacterial toxin + H2O = a 3-hydroxyacyl derivative of bacterial toxin + a fatty acid + H(+)</text>
        <dbReference type="Rhea" id="RHEA:12032"/>
        <dbReference type="ChEBI" id="CHEBI:15377"/>
        <dbReference type="ChEBI" id="CHEBI:15378"/>
        <dbReference type="ChEBI" id="CHEBI:28868"/>
        <dbReference type="ChEBI" id="CHEBI:136853"/>
        <dbReference type="ChEBI" id="CHEBI:140675"/>
        <dbReference type="EC" id="3.1.1.77"/>
    </reaction>
</comment>
<dbReference type="Gene3D" id="2.40.160.20">
    <property type="match status" value="1"/>
</dbReference>
<comment type="similarity">
    <text evidence="1">Belongs to the PagL family.</text>
</comment>
<keyword evidence="4" id="KW-1185">Reference proteome</keyword>
<evidence type="ECO:0000256" key="1">
    <source>
        <dbReference type="PIRNR" id="PIRNR029681"/>
    </source>
</evidence>
<gene>
    <name evidence="3" type="ORF">LMG31506_05188</name>
</gene>
<keyword evidence="1" id="KW-0472">Membrane</keyword>
<dbReference type="EMBL" id="CAJPUY010000023">
    <property type="protein sequence ID" value="CAG2154816.1"/>
    <property type="molecule type" value="Genomic_DNA"/>
</dbReference>
<proteinExistence type="inferred from homology"/>
<name>A0A916NFK7_9BURK</name>
<keyword evidence="1" id="KW-0378">Hydrolase</keyword>
<dbReference type="InterPro" id="IPR018550">
    <property type="entry name" value="Lipid-A_deacylase-rel"/>
</dbReference>
<sequence>MPHCPEFLHTAMPSRLPPPCLLSRRGVRGFALVAVAVSAALSSGVSHAGPWFEPVRLGAAVGAGNDAAMARLEARWDLKHDLWATSSQSLRLRLGIEASAGVWNPHGGGGNALGDLGLTPILRLQGAGSSGVFLEAGVGVHALSRTHLSDDKVFSTAFQFGDRVAVGYRFGDALDSELALRLQHYSNAGIKEPNPGINFLLLQYSARF</sequence>
<accession>A0A916NFK7</accession>
<reference evidence="3" key="1">
    <citation type="submission" date="2021-03" db="EMBL/GenBank/DDBJ databases">
        <authorList>
            <person name="Peeters C."/>
        </authorList>
    </citation>
    <scope>NUCLEOTIDE SEQUENCE</scope>
    <source>
        <strain evidence="3">LMG 31506</strain>
    </source>
</reference>
<dbReference type="GO" id="GO:0009279">
    <property type="term" value="C:cell outer membrane"/>
    <property type="evidence" value="ECO:0007669"/>
    <property type="project" value="UniProtKB-SubCell"/>
</dbReference>
<organism evidence="3 4">
    <name type="scientific">Cupriavidus yeoncheonensis</name>
    <dbReference type="NCBI Taxonomy" id="1462994"/>
    <lineage>
        <taxon>Bacteria</taxon>
        <taxon>Pseudomonadati</taxon>
        <taxon>Pseudomonadota</taxon>
        <taxon>Betaproteobacteria</taxon>
        <taxon>Burkholderiales</taxon>
        <taxon>Burkholderiaceae</taxon>
        <taxon>Cupriavidus</taxon>
    </lineage>
</organism>
<comment type="subunit">
    <text evidence="1">Homodimer.</text>
</comment>
<evidence type="ECO:0000256" key="2">
    <source>
        <dbReference type="PIRSR" id="PIRSR029681-2"/>
    </source>
</evidence>
<dbReference type="Pfam" id="PF09411">
    <property type="entry name" value="PagL"/>
    <property type="match status" value="1"/>
</dbReference>
<keyword evidence="1" id="KW-0998">Cell outer membrane</keyword>
<comment type="caution">
    <text evidence="3">The sequence shown here is derived from an EMBL/GenBank/DDBJ whole genome shotgun (WGS) entry which is preliminary data.</text>
</comment>
<dbReference type="Proteomes" id="UP000672934">
    <property type="component" value="Unassembled WGS sequence"/>
</dbReference>
<feature type="site" description="Critical for activity" evidence="2">
    <location>
        <position position="187"/>
    </location>
</feature>
<protein>
    <recommendedName>
        <fullName evidence="1">Lipid A deacylase</fullName>
        <ecNumber evidence="1">3.1.1.77</ecNumber>
    </recommendedName>
    <alternativeName>
        <fullName evidence="1">LPS 3-O-deacylase</fullName>
    </alternativeName>
    <alternativeName>
        <fullName evidence="1">Outer membrane enzyme</fullName>
    </alternativeName>
</protein>
<comment type="function">
    <text evidence="1">Has lipid A 3-O-deacylase activity. Hydrolyzes the ester bond at the 3 position of lipid A, a bioactive component of lipopolysaccharide (LPS), thereby releasing the primary fatty acyl moiety.</text>
</comment>